<organism evidence="2 3">
    <name type="scientific">Prorocentrum cordatum</name>
    <dbReference type="NCBI Taxonomy" id="2364126"/>
    <lineage>
        <taxon>Eukaryota</taxon>
        <taxon>Sar</taxon>
        <taxon>Alveolata</taxon>
        <taxon>Dinophyceae</taxon>
        <taxon>Prorocentrales</taxon>
        <taxon>Prorocentraceae</taxon>
        <taxon>Prorocentrum</taxon>
    </lineage>
</organism>
<comment type="caution">
    <text evidence="2">The sequence shown here is derived from an EMBL/GenBank/DDBJ whole genome shotgun (WGS) entry which is preliminary data.</text>
</comment>
<name>A0ABN9S206_9DINO</name>
<accession>A0ABN9S206</accession>
<keyword evidence="3" id="KW-1185">Reference proteome</keyword>
<feature type="region of interest" description="Disordered" evidence="1">
    <location>
        <begin position="27"/>
        <end position="85"/>
    </location>
</feature>
<dbReference type="Proteomes" id="UP001189429">
    <property type="component" value="Unassembled WGS sequence"/>
</dbReference>
<gene>
    <name evidence="2" type="ORF">PCOR1329_LOCUS25810</name>
</gene>
<evidence type="ECO:0000313" key="2">
    <source>
        <dbReference type="EMBL" id="CAK0825766.1"/>
    </source>
</evidence>
<evidence type="ECO:0000313" key="3">
    <source>
        <dbReference type="Proteomes" id="UP001189429"/>
    </source>
</evidence>
<reference evidence="2" key="1">
    <citation type="submission" date="2023-10" db="EMBL/GenBank/DDBJ databases">
        <authorList>
            <person name="Chen Y."/>
            <person name="Shah S."/>
            <person name="Dougan E. K."/>
            <person name="Thang M."/>
            <person name="Chan C."/>
        </authorList>
    </citation>
    <scope>NUCLEOTIDE SEQUENCE [LARGE SCALE GENOMIC DNA]</scope>
</reference>
<feature type="non-terminal residue" evidence="2">
    <location>
        <position position="109"/>
    </location>
</feature>
<dbReference type="EMBL" id="CAUYUJ010009069">
    <property type="protein sequence ID" value="CAK0825766.1"/>
    <property type="molecule type" value="Genomic_DNA"/>
</dbReference>
<feature type="compositionally biased region" description="Low complexity" evidence="1">
    <location>
        <begin position="64"/>
        <end position="85"/>
    </location>
</feature>
<evidence type="ECO:0000256" key="1">
    <source>
        <dbReference type="SAM" id="MobiDB-lite"/>
    </source>
</evidence>
<proteinExistence type="predicted"/>
<protein>
    <submittedName>
        <fullName evidence="2">Uncharacterized protein</fullName>
    </submittedName>
</protein>
<sequence>MAGRGRGLGPLVRLRLEGVRQLGLAEVRDDGPLLGSALPAPPRPGTSGRCPSAGGGGGARHRGAAAARAPSAPAPASRARSSCAAEAAIGPPGEAYRLRWQLAGDAAET</sequence>